<dbReference type="PANTHER" id="PTHR46622:SF1">
    <property type="entry name" value="DNA-DEPENDENT METALLOPROTEASE WSS1"/>
    <property type="match status" value="1"/>
</dbReference>
<dbReference type="PROSITE" id="PS50199">
    <property type="entry name" value="ZF_RANBP2_2"/>
    <property type="match status" value="1"/>
</dbReference>
<dbReference type="STRING" id="401625.A0A0P1BAV8"/>
<dbReference type="GO" id="GO:0008237">
    <property type="term" value="F:metallopeptidase activity"/>
    <property type="evidence" value="ECO:0007669"/>
    <property type="project" value="TreeGrafter"/>
</dbReference>
<name>A0A0P1BAV8_9BASI</name>
<evidence type="ECO:0000256" key="4">
    <source>
        <dbReference type="PROSITE-ProRule" id="PRU00322"/>
    </source>
</evidence>
<reference evidence="8 9" key="1">
    <citation type="submission" date="2014-09" db="EMBL/GenBank/DDBJ databases">
        <authorList>
            <person name="Magalhaes I.L.F."/>
            <person name="Oliveira U."/>
            <person name="Santos F.R."/>
            <person name="Vidigal T.H.D.A."/>
            <person name="Brescovit A.D."/>
            <person name="Santos A.J."/>
        </authorList>
    </citation>
    <scope>NUCLEOTIDE SEQUENCE [LARGE SCALE GENOMIC DNA]</scope>
</reference>
<keyword evidence="9" id="KW-1185">Reference proteome</keyword>
<evidence type="ECO:0000256" key="2">
    <source>
        <dbReference type="ARBA" id="ARBA00022771"/>
    </source>
</evidence>
<dbReference type="GO" id="GO:0008270">
    <property type="term" value="F:zinc ion binding"/>
    <property type="evidence" value="ECO:0007669"/>
    <property type="project" value="UniProtKB-KW"/>
</dbReference>
<dbReference type="GO" id="GO:0006281">
    <property type="term" value="P:DNA repair"/>
    <property type="evidence" value="ECO:0007669"/>
    <property type="project" value="TreeGrafter"/>
</dbReference>
<dbReference type="Proteomes" id="UP000054845">
    <property type="component" value="Unassembled WGS sequence"/>
</dbReference>
<dbReference type="InterPro" id="IPR013536">
    <property type="entry name" value="WLM_dom"/>
</dbReference>
<dbReference type="InterPro" id="IPR053000">
    <property type="entry name" value="WSS1-like_metalloprotease"/>
</dbReference>
<feature type="region of interest" description="Disordered" evidence="5">
    <location>
        <begin position="212"/>
        <end position="257"/>
    </location>
</feature>
<evidence type="ECO:0000313" key="8">
    <source>
        <dbReference type="EMBL" id="CEH12841.1"/>
    </source>
</evidence>
<dbReference type="SMART" id="SM00547">
    <property type="entry name" value="ZnF_RBZ"/>
    <property type="match status" value="2"/>
</dbReference>
<dbReference type="GO" id="GO:0005634">
    <property type="term" value="C:nucleus"/>
    <property type="evidence" value="ECO:0007669"/>
    <property type="project" value="TreeGrafter"/>
</dbReference>
<sequence length="425" mass="46715">MPLQGWGKYPTMETPTTWYDDGATGGRIKEYRVLKVCPNAEAALTLLRRVGSIVKPIMAKHGWHLPQLVEFLPRDERLLGLNVNHGQKICLRLRRNKDSTDLFAEDMVVETMLHELTHNVRGPHDEIFDQQLKELTEEWYELRRKGRADGEGFLSAGRSVGGSRAPGSRADAREAAARAAEVRAQRGTGGRLGGSLTSNVIMTAEDRRRVAAEAADARARQATRHRQENLKRGGGCPSSQGELEAASAEQQAQEAKETLKGVEVVTLLEDAHEQPSAPSSGFSSNAAPESQGNAERQFKTPQYVELSDDEEPLRPLSTNGEASSPSLVASQRAPSGQPKSGEMVLNRRPPQSSQERWSCQVCTLLNHPVSKSCDACQAARPGAVQLRKQLQQSNADWNCARCGYRMAGDKADFWVCEICHGMRPS</sequence>
<accession>A0A0P1BAV8</accession>
<feature type="domain" description="RanBP2-type" evidence="6">
    <location>
        <begin position="353"/>
        <end position="382"/>
    </location>
</feature>
<feature type="region of interest" description="Disordered" evidence="5">
    <location>
        <begin position="271"/>
        <end position="351"/>
    </location>
</feature>
<dbReference type="PANTHER" id="PTHR46622">
    <property type="entry name" value="DNA-DEPENDENT METALLOPROTEASE WSS1"/>
    <property type="match status" value="1"/>
</dbReference>
<dbReference type="SUPFAM" id="SSF90209">
    <property type="entry name" value="Ran binding protein zinc finger-like"/>
    <property type="match status" value="1"/>
</dbReference>
<dbReference type="EMBL" id="CCYA01000192">
    <property type="protein sequence ID" value="CEH12841.1"/>
    <property type="molecule type" value="Genomic_DNA"/>
</dbReference>
<feature type="region of interest" description="Disordered" evidence="5">
    <location>
        <begin position="154"/>
        <end position="174"/>
    </location>
</feature>
<feature type="domain" description="WLM" evidence="7">
    <location>
        <begin position="19"/>
        <end position="220"/>
    </location>
</feature>
<protein>
    <submittedName>
        <fullName evidence="8">Protein involved in sister chromatid separation and/or segregation</fullName>
    </submittedName>
</protein>
<evidence type="ECO:0000256" key="3">
    <source>
        <dbReference type="ARBA" id="ARBA00022833"/>
    </source>
</evidence>
<dbReference type="InterPro" id="IPR001876">
    <property type="entry name" value="Znf_RanBP2"/>
</dbReference>
<keyword evidence="2 4" id="KW-0863">Zinc-finger</keyword>
<evidence type="ECO:0000259" key="6">
    <source>
        <dbReference type="PROSITE" id="PS50199"/>
    </source>
</evidence>
<keyword evidence="3" id="KW-0862">Zinc</keyword>
<dbReference type="AlphaFoldDB" id="A0A0P1BAV8"/>
<feature type="compositionally biased region" description="Polar residues" evidence="5">
    <location>
        <begin position="316"/>
        <end position="338"/>
    </location>
</feature>
<feature type="compositionally biased region" description="Basic and acidic residues" evidence="5">
    <location>
        <begin position="212"/>
        <end position="231"/>
    </location>
</feature>
<evidence type="ECO:0000256" key="1">
    <source>
        <dbReference type="ARBA" id="ARBA00022723"/>
    </source>
</evidence>
<proteinExistence type="predicted"/>
<dbReference type="PROSITE" id="PS01358">
    <property type="entry name" value="ZF_RANBP2_1"/>
    <property type="match status" value="1"/>
</dbReference>
<organism evidence="8 9">
    <name type="scientific">Ceraceosorus bombacis</name>
    <dbReference type="NCBI Taxonomy" id="401625"/>
    <lineage>
        <taxon>Eukaryota</taxon>
        <taxon>Fungi</taxon>
        <taxon>Dikarya</taxon>
        <taxon>Basidiomycota</taxon>
        <taxon>Ustilaginomycotina</taxon>
        <taxon>Exobasidiomycetes</taxon>
        <taxon>Ceraceosorales</taxon>
        <taxon>Ceraceosoraceae</taxon>
        <taxon>Ceraceosorus</taxon>
    </lineage>
</organism>
<dbReference type="Gene3D" id="2.30.30.380">
    <property type="entry name" value="Zn-finger domain of Sec23/24"/>
    <property type="match status" value="1"/>
</dbReference>
<feature type="compositionally biased region" description="Low complexity" evidence="5">
    <location>
        <begin position="238"/>
        <end position="253"/>
    </location>
</feature>
<keyword evidence="1" id="KW-0479">Metal-binding</keyword>
<dbReference type="OrthoDB" id="261960at2759"/>
<dbReference type="Pfam" id="PF08325">
    <property type="entry name" value="WLM"/>
    <property type="match status" value="1"/>
</dbReference>
<evidence type="ECO:0000313" key="9">
    <source>
        <dbReference type="Proteomes" id="UP000054845"/>
    </source>
</evidence>
<evidence type="ECO:0000259" key="7">
    <source>
        <dbReference type="PROSITE" id="PS51397"/>
    </source>
</evidence>
<dbReference type="InterPro" id="IPR036443">
    <property type="entry name" value="Znf_RanBP2_sf"/>
</dbReference>
<dbReference type="PROSITE" id="PS51397">
    <property type="entry name" value="WLM"/>
    <property type="match status" value="1"/>
</dbReference>
<feature type="compositionally biased region" description="Polar residues" evidence="5">
    <location>
        <begin position="276"/>
        <end position="294"/>
    </location>
</feature>
<evidence type="ECO:0000256" key="5">
    <source>
        <dbReference type="SAM" id="MobiDB-lite"/>
    </source>
</evidence>